<dbReference type="eggNOG" id="ENOG502Z880">
    <property type="taxonomic scope" value="Bacteria"/>
</dbReference>
<dbReference type="InterPro" id="IPR013381">
    <property type="entry name" value="CRISPR-assoc_prot_Cse1"/>
</dbReference>
<dbReference type="KEGG" id="cza:CYCME_2157"/>
<dbReference type="RefSeq" id="WP_020933001.1">
    <property type="nucleotide sequence ID" value="NC_021917.1"/>
</dbReference>
<accession>S5T9R4</accession>
<dbReference type="Gene3D" id="1.10.132.100">
    <property type="match status" value="1"/>
</dbReference>
<dbReference type="Proteomes" id="UP000015380">
    <property type="component" value="Chromosome"/>
</dbReference>
<keyword evidence="2" id="KW-1185">Reference proteome</keyword>
<sequence length="503" mass="56572">MNLLTAAWVPIQDKGLYEKITVQQLLCGEKERDICLPRDDMELACLQLLSAITQTLFTPENKKSLGKYVTQPLTPEVYLAAIQDKLNWFDLDHPDTPFMQFRGVKSTSATPMNKLMAGVADGTNKTFVNPQGLIEGLCHGCVAIALFNAANNCPSMGGGFKGSLRGSTPITLLIKGKTVRETIWLNVLTEETINQMMPWYEATKDQVPNYLTPINKGGTIQSSAIGLLRGLLWQPAHFELLPATSEQQICSCCGCNEQVYTGFNKEKFSYTIEGVWPHPLSSRIFTIKAGNKKEKFPSFTTRAPTWTHMSRLVVDQQTEKGGQQAAPVIQQARQFIASEKMQLIVGGYRNNQATILERRHDLFSLKQGWTEHGEVIHRLIETGLSYKQCLINSLIAFKNGRKKSKQYEEIKGAGINLVQNAEENYYQQTENLMQQGLAQVHFEAPEDDLDALQQQLKSIVKDLFNQATAPYRQEPKMLKALAMARRSLHKYLKNLEPQGEKNE</sequence>
<dbReference type="NCBIfam" id="NF007247">
    <property type="entry name" value="PRK09693.1"/>
    <property type="match status" value="1"/>
</dbReference>
<reference evidence="2" key="2">
    <citation type="journal article" date="2016" name="Environ. Microbiol. Rep.">
        <title>Analysis of defence systems and a conjugative IncP-1 plasmid in the marine polyaromatic hydrocarbons-degrading bacterium Cycloclasticus sp. 78-ME.</title>
        <authorList>
            <person name="Yakimov M.M."/>
            <person name="Crisafi F."/>
            <person name="Messina E."/>
            <person name="Smedile F."/>
            <person name="Lopatina A."/>
            <person name="Denaro R."/>
            <person name="Pieper D.H."/>
            <person name="Golyshin P.N."/>
            <person name="Giuliano L."/>
        </authorList>
    </citation>
    <scope>NUCLEOTIDE SEQUENCE [LARGE SCALE GENOMIC DNA]</scope>
    <source>
        <strain evidence="2">78-ME</strain>
    </source>
</reference>
<dbReference type="HOGENOM" id="CLU_541555_0_0_6"/>
<evidence type="ECO:0000313" key="1">
    <source>
        <dbReference type="EMBL" id="AGS40471.1"/>
    </source>
</evidence>
<proteinExistence type="predicted"/>
<dbReference type="AlphaFoldDB" id="S5T9R4"/>
<dbReference type="PATRIC" id="fig|1198232.3.peg.2128"/>
<evidence type="ECO:0000313" key="2">
    <source>
        <dbReference type="Proteomes" id="UP000015380"/>
    </source>
</evidence>
<gene>
    <name evidence="1" type="ORF">CYCME_2157</name>
</gene>
<protein>
    <submittedName>
        <fullName evidence="1">Type I-E CRISPR-associated protein Cse1/CasA</fullName>
    </submittedName>
</protein>
<organism evidence="1 2">
    <name type="scientific">Cycloclasticus zancles 78-ME</name>
    <dbReference type="NCBI Taxonomy" id="1198232"/>
    <lineage>
        <taxon>Bacteria</taxon>
        <taxon>Pseudomonadati</taxon>
        <taxon>Pseudomonadota</taxon>
        <taxon>Gammaproteobacteria</taxon>
        <taxon>Thiotrichales</taxon>
        <taxon>Piscirickettsiaceae</taxon>
        <taxon>Cycloclasticus</taxon>
    </lineage>
</organism>
<dbReference type="EMBL" id="CP005996">
    <property type="protein sequence ID" value="AGS40471.1"/>
    <property type="molecule type" value="Genomic_DNA"/>
</dbReference>
<reference evidence="1 2" key="1">
    <citation type="submission" date="2013-05" db="EMBL/GenBank/DDBJ databases">
        <title>Between feast and famine: a lifestyle of most important marine PAH-degrading bacterium Cycloclasticus sp. 7ME.</title>
        <authorList>
            <person name="Yakimov M.M."/>
            <person name="Messina E."/>
            <person name="Genovese M."/>
            <person name="Denaro R."/>
            <person name="Crisafi F."/>
            <person name="Russo D."/>
            <person name="Cappello S."/>
            <person name="Santisi S."/>
            <person name="Smedile F."/>
            <person name="Golyshina O.V."/>
            <person name="Tran H."/>
            <person name="Pieper D.H."/>
            <person name="Golyshin P.N."/>
            <person name="Giuliano L."/>
        </authorList>
    </citation>
    <scope>NUCLEOTIDE SEQUENCE [LARGE SCALE GENOMIC DNA]</scope>
    <source>
        <strain evidence="1 2">78-ME</strain>
    </source>
</reference>
<name>S5T9R4_9GAMM</name>
<dbReference type="Pfam" id="PF09481">
    <property type="entry name" value="CRISPR_Cse1"/>
    <property type="match status" value="1"/>
</dbReference>
<dbReference type="NCBIfam" id="TIGR02547">
    <property type="entry name" value="casA_cse1"/>
    <property type="match status" value="1"/>
</dbReference>